<evidence type="ECO:0000256" key="2">
    <source>
        <dbReference type="ARBA" id="ARBA00023002"/>
    </source>
</evidence>
<dbReference type="InterPro" id="IPR016161">
    <property type="entry name" value="Ald_DH/histidinol_DH"/>
</dbReference>
<dbReference type="OrthoDB" id="440325at2759"/>
<dbReference type="GO" id="GO:0004029">
    <property type="term" value="F:aldehyde dehydrogenase (NAD+) activity"/>
    <property type="evidence" value="ECO:0007669"/>
    <property type="project" value="TreeGrafter"/>
</dbReference>
<dbReference type="STRING" id="69332.A0A388M3Q2"/>
<reference evidence="5 6" key="1">
    <citation type="journal article" date="2018" name="Cell">
        <title>The Chara Genome: Secondary Complexity and Implications for Plant Terrestrialization.</title>
        <authorList>
            <person name="Nishiyama T."/>
            <person name="Sakayama H."/>
            <person name="Vries J.D."/>
            <person name="Buschmann H."/>
            <person name="Saint-Marcoux D."/>
            <person name="Ullrich K.K."/>
            <person name="Haas F.B."/>
            <person name="Vanderstraeten L."/>
            <person name="Becker D."/>
            <person name="Lang D."/>
            <person name="Vosolsobe S."/>
            <person name="Rombauts S."/>
            <person name="Wilhelmsson P.K.I."/>
            <person name="Janitza P."/>
            <person name="Kern R."/>
            <person name="Heyl A."/>
            <person name="Rumpler F."/>
            <person name="Villalobos L.I.A.C."/>
            <person name="Clay J.M."/>
            <person name="Skokan R."/>
            <person name="Toyoda A."/>
            <person name="Suzuki Y."/>
            <person name="Kagoshima H."/>
            <person name="Schijlen E."/>
            <person name="Tajeshwar N."/>
            <person name="Catarino B."/>
            <person name="Hetherington A.J."/>
            <person name="Saltykova A."/>
            <person name="Bonnot C."/>
            <person name="Breuninger H."/>
            <person name="Symeonidi A."/>
            <person name="Radhakrishnan G.V."/>
            <person name="Van Nieuwerburgh F."/>
            <person name="Deforce D."/>
            <person name="Chang C."/>
            <person name="Karol K.G."/>
            <person name="Hedrich R."/>
            <person name="Ulvskov P."/>
            <person name="Glockner G."/>
            <person name="Delwiche C.F."/>
            <person name="Petrasek J."/>
            <person name="Van de Peer Y."/>
            <person name="Friml J."/>
            <person name="Beilby M."/>
            <person name="Dolan L."/>
            <person name="Kohara Y."/>
            <person name="Sugano S."/>
            <person name="Fujiyama A."/>
            <person name="Delaux P.-M."/>
            <person name="Quint M."/>
            <person name="TheiBen G."/>
            <person name="Hagemann M."/>
            <person name="Harholt J."/>
            <person name="Dunand C."/>
            <person name="Zachgo S."/>
            <person name="Langdale J."/>
            <person name="Maumus F."/>
            <person name="Straeten D.V.D."/>
            <person name="Gould S.B."/>
            <person name="Rensing S.A."/>
        </authorList>
    </citation>
    <scope>NUCLEOTIDE SEQUENCE [LARGE SCALE GENOMIC DNA]</scope>
    <source>
        <strain evidence="5 6">S276</strain>
    </source>
</reference>
<comment type="similarity">
    <text evidence="1">Belongs to the aldehyde dehydrogenase family.</text>
</comment>
<dbReference type="OMA" id="NNCLIQF"/>
<evidence type="ECO:0000259" key="4">
    <source>
        <dbReference type="Pfam" id="PF00171"/>
    </source>
</evidence>
<gene>
    <name evidence="5" type="ORF">CBR_g48912</name>
</gene>
<keyword evidence="3" id="KW-0812">Transmembrane</keyword>
<dbReference type="Pfam" id="PF00171">
    <property type="entry name" value="Aldedh"/>
    <property type="match status" value="1"/>
</dbReference>
<keyword evidence="3" id="KW-1133">Transmembrane helix</keyword>
<keyword evidence="2" id="KW-0560">Oxidoreductase</keyword>
<dbReference type="Proteomes" id="UP000265515">
    <property type="component" value="Unassembled WGS sequence"/>
</dbReference>
<proteinExistence type="inferred from homology"/>
<keyword evidence="3" id="KW-0472">Membrane</keyword>
<dbReference type="InterPro" id="IPR016163">
    <property type="entry name" value="Ald_DH_C"/>
</dbReference>
<keyword evidence="6" id="KW-1185">Reference proteome</keyword>
<evidence type="ECO:0000313" key="6">
    <source>
        <dbReference type="Proteomes" id="UP000265515"/>
    </source>
</evidence>
<dbReference type="GO" id="GO:0005737">
    <property type="term" value="C:cytoplasm"/>
    <property type="evidence" value="ECO:0007669"/>
    <property type="project" value="TreeGrafter"/>
</dbReference>
<name>A0A388M3Q2_CHABU</name>
<dbReference type="PANTHER" id="PTHR43570">
    <property type="entry name" value="ALDEHYDE DEHYDROGENASE"/>
    <property type="match status" value="1"/>
</dbReference>
<dbReference type="SUPFAM" id="SSF53720">
    <property type="entry name" value="ALDH-like"/>
    <property type="match status" value="1"/>
</dbReference>
<dbReference type="EMBL" id="BFEA01000722">
    <property type="protein sequence ID" value="GBG89204.1"/>
    <property type="molecule type" value="Genomic_DNA"/>
</dbReference>
<dbReference type="Gramene" id="GBG89204">
    <property type="protein sequence ID" value="GBG89204"/>
    <property type="gene ID" value="CBR_g48912"/>
</dbReference>
<dbReference type="Gene3D" id="3.40.605.10">
    <property type="entry name" value="Aldehyde Dehydrogenase, Chain A, domain 1"/>
    <property type="match status" value="1"/>
</dbReference>
<dbReference type="Gene3D" id="3.40.309.10">
    <property type="entry name" value="Aldehyde Dehydrogenase, Chain A, domain 2"/>
    <property type="match status" value="1"/>
</dbReference>
<dbReference type="PANTHER" id="PTHR43570:SF16">
    <property type="entry name" value="ALDEHYDE DEHYDROGENASE TYPE III, ISOFORM Q"/>
    <property type="match status" value="1"/>
</dbReference>
<comment type="caution">
    <text evidence="5">The sequence shown here is derived from an EMBL/GenBank/DDBJ whole genome shotgun (WGS) entry which is preliminary data.</text>
</comment>
<evidence type="ECO:0000256" key="1">
    <source>
        <dbReference type="ARBA" id="ARBA00009986"/>
    </source>
</evidence>
<dbReference type="InterPro" id="IPR012394">
    <property type="entry name" value="Aldehyde_DH_NAD(P)"/>
</dbReference>
<feature type="transmembrane region" description="Helical" evidence="3">
    <location>
        <begin position="124"/>
        <end position="143"/>
    </location>
</feature>
<accession>A0A388M3Q2</accession>
<evidence type="ECO:0000313" key="5">
    <source>
        <dbReference type="EMBL" id="GBG89204.1"/>
    </source>
</evidence>
<dbReference type="AlphaFoldDB" id="A0A388M3Q2"/>
<sequence>MLKEEIFGPILPIQEVKTIAEAIEIINAKPKPLALYYFTRDESAAQRMVDRTSSGSVVINNCLIQFTAQNLPFGGVGESGMGAYHGKFTFDTFSHKKSLLRYRETIFGDPAFLYPPFTPKKQSIMLAIMQGSLLLAFLSMIGLRK</sequence>
<dbReference type="InterPro" id="IPR015590">
    <property type="entry name" value="Aldehyde_DH_dom"/>
</dbReference>
<feature type="domain" description="Aldehyde dehydrogenase" evidence="4">
    <location>
        <begin position="2"/>
        <end position="98"/>
    </location>
</feature>
<evidence type="ECO:0000256" key="3">
    <source>
        <dbReference type="SAM" id="Phobius"/>
    </source>
</evidence>
<organism evidence="5 6">
    <name type="scientific">Chara braunii</name>
    <name type="common">Braun's stonewort</name>
    <dbReference type="NCBI Taxonomy" id="69332"/>
    <lineage>
        <taxon>Eukaryota</taxon>
        <taxon>Viridiplantae</taxon>
        <taxon>Streptophyta</taxon>
        <taxon>Charophyceae</taxon>
        <taxon>Charales</taxon>
        <taxon>Characeae</taxon>
        <taxon>Chara</taxon>
    </lineage>
</organism>
<dbReference type="GO" id="GO:0006081">
    <property type="term" value="P:aldehyde metabolic process"/>
    <property type="evidence" value="ECO:0007669"/>
    <property type="project" value="InterPro"/>
</dbReference>
<protein>
    <recommendedName>
        <fullName evidence="4">Aldehyde dehydrogenase domain-containing protein</fullName>
    </recommendedName>
</protein>
<dbReference type="InterPro" id="IPR016162">
    <property type="entry name" value="Ald_DH_N"/>
</dbReference>